<feature type="non-terminal residue" evidence="2">
    <location>
        <position position="1"/>
    </location>
</feature>
<dbReference type="EMBL" id="CAJNOH010007658">
    <property type="protein sequence ID" value="CAF1462778.1"/>
    <property type="molecule type" value="Genomic_DNA"/>
</dbReference>
<reference evidence="2" key="1">
    <citation type="submission" date="2021-02" db="EMBL/GenBank/DDBJ databases">
        <authorList>
            <person name="Nowell W R."/>
        </authorList>
    </citation>
    <scope>NUCLEOTIDE SEQUENCE</scope>
</reference>
<accession>A0A816E613</accession>
<evidence type="ECO:0000313" key="1">
    <source>
        <dbReference type="EMBL" id="CAF1462778.1"/>
    </source>
</evidence>
<dbReference type="AlphaFoldDB" id="A0A816E613"/>
<evidence type="ECO:0000313" key="3">
    <source>
        <dbReference type="Proteomes" id="UP000663870"/>
    </source>
</evidence>
<keyword evidence="3" id="KW-1185">Reference proteome</keyword>
<dbReference type="Proteomes" id="UP000663854">
    <property type="component" value="Unassembled WGS sequence"/>
</dbReference>
<gene>
    <name evidence="2" type="ORF">JXQ802_LOCUS53414</name>
    <name evidence="1" type="ORF">PYM288_LOCUS37017</name>
</gene>
<organism evidence="2 3">
    <name type="scientific">Rotaria sordida</name>
    <dbReference type="NCBI Taxonomy" id="392033"/>
    <lineage>
        <taxon>Eukaryota</taxon>
        <taxon>Metazoa</taxon>
        <taxon>Spiralia</taxon>
        <taxon>Gnathifera</taxon>
        <taxon>Rotifera</taxon>
        <taxon>Eurotatoria</taxon>
        <taxon>Bdelloidea</taxon>
        <taxon>Philodinida</taxon>
        <taxon>Philodinidae</taxon>
        <taxon>Rotaria</taxon>
    </lineage>
</organism>
<comment type="caution">
    <text evidence="2">The sequence shown here is derived from an EMBL/GenBank/DDBJ whole genome shotgun (WGS) entry which is preliminary data.</text>
</comment>
<proteinExistence type="predicted"/>
<dbReference type="Proteomes" id="UP000663870">
    <property type="component" value="Unassembled WGS sequence"/>
</dbReference>
<evidence type="ECO:0000313" key="2">
    <source>
        <dbReference type="EMBL" id="CAF1642575.1"/>
    </source>
</evidence>
<dbReference type="EMBL" id="CAJNOL010009322">
    <property type="protein sequence ID" value="CAF1642575.1"/>
    <property type="molecule type" value="Genomic_DNA"/>
</dbReference>
<sequence length="62" mass="7392">LDFYFIGEISDQFKVSLIYLPYFYVGTKLGRENTVYAYLSNPGPIKRRRKRPETAIKRRLTM</sequence>
<name>A0A816E613_9BILA</name>
<protein>
    <submittedName>
        <fullName evidence="2">Uncharacterized protein</fullName>
    </submittedName>
</protein>